<proteinExistence type="predicted"/>
<dbReference type="InterPro" id="IPR036614">
    <property type="entry name" value="RusA-like_sf"/>
</dbReference>
<evidence type="ECO:0008006" key="3">
    <source>
        <dbReference type="Google" id="ProtNLM"/>
    </source>
</evidence>
<organism evidence="1 2">
    <name type="scientific">Aureimonas endophytica</name>
    <dbReference type="NCBI Taxonomy" id="2027858"/>
    <lineage>
        <taxon>Bacteria</taxon>
        <taxon>Pseudomonadati</taxon>
        <taxon>Pseudomonadota</taxon>
        <taxon>Alphaproteobacteria</taxon>
        <taxon>Hyphomicrobiales</taxon>
        <taxon>Aurantimonadaceae</taxon>
        <taxon>Aureimonas</taxon>
    </lineage>
</organism>
<protein>
    <recommendedName>
        <fullName evidence="3">Holliday junction resolvase RusA-like endonuclease</fullName>
    </recommendedName>
</protein>
<reference evidence="1" key="2">
    <citation type="submission" date="2020-09" db="EMBL/GenBank/DDBJ databases">
        <authorList>
            <person name="Sun Q."/>
            <person name="Zhou Y."/>
        </authorList>
    </citation>
    <scope>NUCLEOTIDE SEQUENCE</scope>
    <source>
        <strain evidence="1">CGMCC 1.15367</strain>
    </source>
</reference>
<reference evidence="1" key="1">
    <citation type="journal article" date="2014" name="Int. J. Syst. Evol. Microbiol.">
        <title>Complete genome sequence of Corynebacterium casei LMG S-19264T (=DSM 44701T), isolated from a smear-ripened cheese.</title>
        <authorList>
            <consortium name="US DOE Joint Genome Institute (JGI-PGF)"/>
            <person name="Walter F."/>
            <person name="Albersmeier A."/>
            <person name="Kalinowski J."/>
            <person name="Ruckert C."/>
        </authorList>
    </citation>
    <scope>NUCLEOTIDE SEQUENCE</scope>
    <source>
        <strain evidence="1">CGMCC 1.15367</strain>
    </source>
</reference>
<sequence>MRGPKRRNETLVPLPPLLDFSVAGPAVSFRARRKPLLHAWRDKVRAAAMAAHGGELLSGGLTVWITEFSQVATKDRDNLAKPMLDAMQGVIYADDRQVLELHVDWSDIDGSYIVRHMSPVVAAALSRGDEFLWLRVARHVPRTDLLS</sequence>
<dbReference type="GO" id="GO:0006281">
    <property type="term" value="P:DNA repair"/>
    <property type="evidence" value="ECO:0007669"/>
    <property type="project" value="InterPro"/>
</dbReference>
<dbReference type="EMBL" id="BMIQ01000004">
    <property type="protein sequence ID" value="GGE07968.1"/>
    <property type="molecule type" value="Genomic_DNA"/>
</dbReference>
<name>A0A916ZPP6_9HYPH</name>
<dbReference type="Gene3D" id="3.30.1330.70">
    <property type="entry name" value="Holliday junction resolvase RusA"/>
    <property type="match status" value="1"/>
</dbReference>
<dbReference type="GO" id="GO:0000287">
    <property type="term" value="F:magnesium ion binding"/>
    <property type="evidence" value="ECO:0007669"/>
    <property type="project" value="InterPro"/>
</dbReference>
<dbReference type="SUPFAM" id="SSF103084">
    <property type="entry name" value="Holliday junction resolvase RusA"/>
    <property type="match status" value="1"/>
</dbReference>
<dbReference type="Proteomes" id="UP000644699">
    <property type="component" value="Unassembled WGS sequence"/>
</dbReference>
<evidence type="ECO:0000313" key="2">
    <source>
        <dbReference type="Proteomes" id="UP000644699"/>
    </source>
</evidence>
<comment type="caution">
    <text evidence="1">The sequence shown here is derived from an EMBL/GenBank/DDBJ whole genome shotgun (WGS) entry which is preliminary data.</text>
</comment>
<evidence type="ECO:0000313" key="1">
    <source>
        <dbReference type="EMBL" id="GGE07968.1"/>
    </source>
</evidence>
<dbReference type="Pfam" id="PF05866">
    <property type="entry name" value="RusA"/>
    <property type="match status" value="1"/>
</dbReference>
<gene>
    <name evidence="1" type="ORF">GCM10011390_28770</name>
</gene>
<keyword evidence="2" id="KW-1185">Reference proteome</keyword>
<dbReference type="RefSeq" id="WP_188909593.1">
    <property type="nucleotide sequence ID" value="NZ_BMIQ01000004.1"/>
</dbReference>
<accession>A0A916ZPP6</accession>
<dbReference type="AlphaFoldDB" id="A0A916ZPP6"/>
<dbReference type="InterPro" id="IPR008822">
    <property type="entry name" value="Endonuclease_RusA-like"/>
</dbReference>
<dbReference type="GO" id="GO:0006310">
    <property type="term" value="P:DNA recombination"/>
    <property type="evidence" value="ECO:0007669"/>
    <property type="project" value="InterPro"/>
</dbReference>